<proteinExistence type="predicted"/>
<dbReference type="GO" id="GO:0005524">
    <property type="term" value="F:ATP binding"/>
    <property type="evidence" value="ECO:0007669"/>
    <property type="project" value="InterPro"/>
</dbReference>
<feature type="transmembrane region" description="Helical" evidence="1">
    <location>
        <begin position="6"/>
        <end position="26"/>
    </location>
</feature>
<dbReference type="EMBL" id="JASCXW010000004">
    <property type="protein sequence ID" value="MDI6452426.1"/>
    <property type="molecule type" value="Genomic_DNA"/>
</dbReference>
<keyword evidence="1" id="KW-0812">Transmembrane</keyword>
<keyword evidence="3" id="KW-1185">Reference proteome</keyword>
<protein>
    <recommendedName>
        <fullName evidence="4">Mur ligase central domain-containing protein</fullName>
    </recommendedName>
</protein>
<evidence type="ECO:0000256" key="1">
    <source>
        <dbReference type="SAM" id="Phobius"/>
    </source>
</evidence>
<feature type="transmembrane region" description="Helical" evidence="1">
    <location>
        <begin position="104"/>
        <end position="124"/>
    </location>
</feature>
<dbReference type="Gene3D" id="3.40.1190.10">
    <property type="entry name" value="Mur-like, catalytic domain"/>
    <property type="match status" value="1"/>
</dbReference>
<evidence type="ECO:0000313" key="2">
    <source>
        <dbReference type="EMBL" id="MDI6452426.1"/>
    </source>
</evidence>
<accession>A0AAW6U8P9</accession>
<dbReference type="SUPFAM" id="SSF53623">
    <property type="entry name" value="MurD-like peptide ligases, catalytic domain"/>
    <property type="match status" value="1"/>
</dbReference>
<keyword evidence="1" id="KW-1133">Transmembrane helix</keyword>
<dbReference type="Proteomes" id="UP001431532">
    <property type="component" value="Unassembled WGS sequence"/>
</dbReference>
<sequence>MPFVDWLFHVAIALVFLLVNTKQQHVQVSIYALNKYQIKKYVQAKKYYWILIKLATMVFSLFTYGLYIYYNNVIGFLLTMISLILILMFFAIDESHVKTQKSNLILRFHIVDIIFYMTLLIIMLHFYNIYALYFVGFIHLLGLPILLMIKHPIYLWIQKAMTMNQEKKFLEKADKDILYIFIFGSYGKSSTKFLLEQLLSQSVDVSVNKNDYLTLYDFLYDFNLMTQHYQIIEVPHTLEYDVCRLTSHLTYQYFLYTSLETSIWMTLERLLSCRLIFVPYEQQMVFNNFSIPNIVSYGKNEHATYHAKFIEKNIENSMIRLFSQSNLIDETLVPFIDDYNMYNLCLAVAFAHQLNIEYNLDKIKISRGRMSISIQENYIVYDDRTPSSYQKMINNLELIEHMPYKKCLITSGAHENLVDYIDLNRNYGKLIGQIIDHVSILNAKSTPYIIEGIKNSKRLIHIEVYDSLDQALESYYNRTPLDTTILLINNDLPMM</sequence>
<organism evidence="2 3">
    <name type="scientific">Peloplasma aerotolerans</name>
    <dbReference type="NCBI Taxonomy" id="3044389"/>
    <lineage>
        <taxon>Bacteria</taxon>
        <taxon>Bacillati</taxon>
        <taxon>Mycoplasmatota</taxon>
        <taxon>Mollicutes</taxon>
        <taxon>Acholeplasmatales</taxon>
        <taxon>Acholeplasmataceae</taxon>
        <taxon>Peloplasma</taxon>
    </lineage>
</organism>
<feature type="transmembrane region" description="Helical" evidence="1">
    <location>
        <begin position="130"/>
        <end position="149"/>
    </location>
</feature>
<evidence type="ECO:0008006" key="4">
    <source>
        <dbReference type="Google" id="ProtNLM"/>
    </source>
</evidence>
<feature type="transmembrane region" description="Helical" evidence="1">
    <location>
        <begin position="47"/>
        <end position="67"/>
    </location>
</feature>
<name>A0AAW6U8P9_9MOLU</name>
<comment type="caution">
    <text evidence="2">The sequence shown here is derived from an EMBL/GenBank/DDBJ whole genome shotgun (WGS) entry which is preliminary data.</text>
</comment>
<gene>
    <name evidence="2" type="ORF">QJ521_02510</name>
</gene>
<dbReference type="AlphaFoldDB" id="A0AAW6U8P9"/>
<dbReference type="RefSeq" id="WP_282838841.1">
    <property type="nucleotide sequence ID" value="NZ_JASCXW010000004.1"/>
</dbReference>
<reference evidence="2" key="1">
    <citation type="submission" date="2023-05" db="EMBL/GenBank/DDBJ databases">
        <title>Mariniplasma microaerophilum sp. nov., a novel anaerobic mollicute isolated from terrestrial mud volcano, Taman Peninsula, Russia.</title>
        <authorList>
            <person name="Khomyakova M.A."/>
            <person name="Merkel A.Y."/>
            <person name="Slobodkin A.I."/>
        </authorList>
    </citation>
    <scope>NUCLEOTIDE SEQUENCE</scope>
    <source>
        <strain evidence="2">M4Ah</strain>
    </source>
</reference>
<evidence type="ECO:0000313" key="3">
    <source>
        <dbReference type="Proteomes" id="UP001431532"/>
    </source>
</evidence>
<dbReference type="InterPro" id="IPR036565">
    <property type="entry name" value="Mur-like_cat_sf"/>
</dbReference>
<feature type="transmembrane region" description="Helical" evidence="1">
    <location>
        <begin position="73"/>
        <end position="92"/>
    </location>
</feature>
<keyword evidence="1" id="KW-0472">Membrane</keyword>